<dbReference type="InterPro" id="IPR029767">
    <property type="entry name" value="WecB-like"/>
</dbReference>
<gene>
    <name evidence="3" type="ORF">SAMN05444487_103114</name>
</gene>
<dbReference type="PANTHER" id="PTHR43174:SF1">
    <property type="entry name" value="UDP-N-ACETYLGLUCOSAMINE 2-EPIMERASE"/>
    <property type="match status" value="1"/>
</dbReference>
<dbReference type="InterPro" id="IPR003331">
    <property type="entry name" value="UDP_GlcNAc_Epimerase_2_dom"/>
</dbReference>
<dbReference type="GO" id="GO:0016853">
    <property type="term" value="F:isomerase activity"/>
    <property type="evidence" value="ECO:0007669"/>
    <property type="project" value="UniProtKB-KW"/>
</dbReference>
<keyword evidence="4" id="KW-1185">Reference proteome</keyword>
<dbReference type="EMBL" id="FNNQ01000003">
    <property type="protein sequence ID" value="SDW42514.1"/>
    <property type="molecule type" value="Genomic_DNA"/>
</dbReference>
<dbReference type="Pfam" id="PF02350">
    <property type="entry name" value="Epimerase_2"/>
    <property type="match status" value="1"/>
</dbReference>
<proteinExistence type="inferred from homology"/>
<dbReference type="SUPFAM" id="SSF53756">
    <property type="entry name" value="UDP-Glycosyltransferase/glycogen phosphorylase"/>
    <property type="match status" value="1"/>
</dbReference>
<evidence type="ECO:0000259" key="2">
    <source>
        <dbReference type="Pfam" id="PF02350"/>
    </source>
</evidence>
<dbReference type="OrthoDB" id="9803238at2"/>
<keyword evidence="1" id="KW-0413">Isomerase</keyword>
<evidence type="ECO:0000256" key="1">
    <source>
        <dbReference type="RuleBase" id="RU003513"/>
    </source>
</evidence>
<dbReference type="Proteomes" id="UP000198534">
    <property type="component" value="Unassembled WGS sequence"/>
</dbReference>
<feature type="domain" description="UDP-N-acetylglucosamine 2-epimerase" evidence="2">
    <location>
        <begin position="27"/>
        <end position="350"/>
    </location>
</feature>
<evidence type="ECO:0000313" key="4">
    <source>
        <dbReference type="Proteomes" id="UP000198534"/>
    </source>
</evidence>
<name>A0A1H2TGW0_9BACL</name>
<dbReference type="RefSeq" id="WP_091736603.1">
    <property type="nucleotide sequence ID" value="NZ_FNNQ01000003.1"/>
</dbReference>
<dbReference type="AlphaFoldDB" id="A0A1H2TGW0"/>
<evidence type="ECO:0000313" key="3">
    <source>
        <dbReference type="EMBL" id="SDW42514.1"/>
    </source>
</evidence>
<dbReference type="CDD" id="cd03786">
    <property type="entry name" value="GTB_UDP-GlcNAc_2-Epimerase"/>
    <property type="match status" value="1"/>
</dbReference>
<sequence>MKTVTIVGARPQFIKAAPVSRSLRRQGEEVLVHTGQHYDQAMSDVFFEELMIPAPDYHLGVGSKGHGAQTGEMLALVEEVLIREKPDWVLVYGDTNSTIAGALAAAKLHIPVAHVEAGLRSFNRRMPEEVNRVLTDHVSTLLFCPTDTAVRHLAAEGITSGVKQVGDVMVDAVRYNRELASQSSKILGQLGLKRGSYVLVTLHRAENTDDPRRLSEIVGALNQLSIPAILPLHPRTQGRMEEVGLAFHNPHLVVIEPVGYLDMLYLESQAAKILTDSGGVQKEAFVLGIPCITMRDETEWTETVEQRANCLTGADRERIIDAIENFSADFFDIVPVFGDGYAADRIVENLLAYKIR</sequence>
<dbReference type="NCBIfam" id="TIGR00236">
    <property type="entry name" value="wecB"/>
    <property type="match status" value="1"/>
</dbReference>
<dbReference type="STRING" id="1048340.SAMN05444487_103114"/>
<accession>A0A1H2TGW0</accession>
<protein>
    <submittedName>
        <fullName evidence="3">UDP-GlcNAc3NAcA epimerase</fullName>
    </submittedName>
</protein>
<dbReference type="PANTHER" id="PTHR43174">
    <property type="entry name" value="UDP-N-ACETYLGLUCOSAMINE 2-EPIMERASE"/>
    <property type="match status" value="1"/>
</dbReference>
<dbReference type="Gene3D" id="3.40.50.2000">
    <property type="entry name" value="Glycogen Phosphorylase B"/>
    <property type="match status" value="2"/>
</dbReference>
<reference evidence="3 4" key="1">
    <citation type="submission" date="2016-10" db="EMBL/GenBank/DDBJ databases">
        <authorList>
            <person name="de Groot N.N."/>
        </authorList>
    </citation>
    <scope>NUCLEOTIDE SEQUENCE [LARGE SCALE GENOMIC DNA]</scope>
    <source>
        <strain evidence="3 4">DSM 45610</strain>
    </source>
</reference>
<comment type="similarity">
    <text evidence="1">Belongs to the UDP-N-acetylglucosamine 2-epimerase family.</text>
</comment>
<organism evidence="3 4">
    <name type="scientific">Marininema mesophilum</name>
    <dbReference type="NCBI Taxonomy" id="1048340"/>
    <lineage>
        <taxon>Bacteria</taxon>
        <taxon>Bacillati</taxon>
        <taxon>Bacillota</taxon>
        <taxon>Bacilli</taxon>
        <taxon>Bacillales</taxon>
        <taxon>Thermoactinomycetaceae</taxon>
        <taxon>Marininema</taxon>
    </lineage>
</organism>